<feature type="domain" description="Gelsolin-like" evidence="12">
    <location>
        <begin position="106"/>
        <end position="180"/>
    </location>
</feature>
<evidence type="ECO:0000256" key="7">
    <source>
        <dbReference type="ARBA" id="ARBA00023203"/>
    </source>
</evidence>
<evidence type="ECO:0000256" key="10">
    <source>
        <dbReference type="ARBA" id="ARBA00063765"/>
    </source>
</evidence>
<evidence type="ECO:0000256" key="1">
    <source>
        <dbReference type="ARBA" id="ARBA00004245"/>
    </source>
</evidence>
<feature type="non-terminal residue" evidence="13">
    <location>
        <position position="1"/>
    </location>
</feature>
<dbReference type="SMART" id="SM00262">
    <property type="entry name" value="GEL"/>
    <property type="match status" value="3"/>
</dbReference>
<keyword evidence="3" id="KW-0117">Actin capping</keyword>
<organism evidence="13 14">
    <name type="scientific">Plakobranchus ocellatus</name>
    <dbReference type="NCBI Taxonomy" id="259542"/>
    <lineage>
        <taxon>Eukaryota</taxon>
        <taxon>Metazoa</taxon>
        <taxon>Spiralia</taxon>
        <taxon>Lophotrochozoa</taxon>
        <taxon>Mollusca</taxon>
        <taxon>Gastropoda</taxon>
        <taxon>Heterobranchia</taxon>
        <taxon>Euthyneura</taxon>
        <taxon>Panpulmonata</taxon>
        <taxon>Sacoglossa</taxon>
        <taxon>Placobranchoidea</taxon>
        <taxon>Plakobranchidae</taxon>
        <taxon>Plakobranchus</taxon>
    </lineage>
</organism>
<dbReference type="GO" id="GO:0051693">
    <property type="term" value="P:actin filament capping"/>
    <property type="evidence" value="ECO:0007669"/>
    <property type="project" value="UniProtKB-KW"/>
</dbReference>
<keyword evidence="4" id="KW-0963">Cytoplasm</keyword>
<dbReference type="Pfam" id="PF00626">
    <property type="entry name" value="Gelsolin"/>
    <property type="match status" value="3"/>
</dbReference>
<dbReference type="InterPro" id="IPR007122">
    <property type="entry name" value="Villin/Gelsolin"/>
</dbReference>
<evidence type="ECO:0000313" key="13">
    <source>
        <dbReference type="EMBL" id="GFO33321.1"/>
    </source>
</evidence>
<dbReference type="GO" id="GO:0015629">
    <property type="term" value="C:actin cytoskeleton"/>
    <property type="evidence" value="ECO:0007669"/>
    <property type="project" value="TreeGrafter"/>
</dbReference>
<name>A0AAV4CK73_9GAST</name>
<comment type="subunit">
    <text evidence="10">Interacts with actin monomers and filaments.</text>
</comment>
<evidence type="ECO:0000313" key="14">
    <source>
        <dbReference type="Proteomes" id="UP000735302"/>
    </source>
</evidence>
<proteinExistence type="inferred from homology"/>
<evidence type="ECO:0000256" key="2">
    <source>
        <dbReference type="ARBA" id="ARBA00008418"/>
    </source>
</evidence>
<dbReference type="GO" id="GO:0005737">
    <property type="term" value="C:cytoplasm"/>
    <property type="evidence" value="ECO:0007669"/>
    <property type="project" value="TreeGrafter"/>
</dbReference>
<evidence type="ECO:0000256" key="9">
    <source>
        <dbReference type="ARBA" id="ARBA00056258"/>
    </source>
</evidence>
<accession>A0AAV4CK73</accession>
<dbReference type="InterPro" id="IPR029006">
    <property type="entry name" value="ADF-H/Gelsolin-like_dom_sf"/>
</dbReference>
<comment type="subcellular location">
    <subcellularLocation>
        <location evidence="1">Cytoplasm</location>
        <location evidence="1">Cytoskeleton</location>
    </subcellularLocation>
</comment>
<dbReference type="Gene3D" id="3.40.20.10">
    <property type="entry name" value="Severin"/>
    <property type="match status" value="3"/>
</dbReference>
<evidence type="ECO:0000259" key="12">
    <source>
        <dbReference type="Pfam" id="PF00626"/>
    </source>
</evidence>
<dbReference type="PRINTS" id="PR00597">
    <property type="entry name" value="GELSOLIN"/>
</dbReference>
<dbReference type="EMBL" id="BLXT01006766">
    <property type="protein sequence ID" value="GFO33321.1"/>
    <property type="molecule type" value="Genomic_DNA"/>
</dbReference>
<keyword evidence="6" id="KW-0106">Calcium</keyword>
<protein>
    <recommendedName>
        <fullName evidence="11">Actin-modulator</fullName>
    </recommendedName>
</protein>
<dbReference type="SUPFAM" id="SSF55753">
    <property type="entry name" value="Actin depolymerizing proteins"/>
    <property type="match status" value="3"/>
</dbReference>
<reference evidence="13 14" key="1">
    <citation type="journal article" date="2021" name="Elife">
        <title>Chloroplast acquisition without the gene transfer in kleptoplastic sea slugs, Plakobranchus ocellatus.</title>
        <authorList>
            <person name="Maeda T."/>
            <person name="Takahashi S."/>
            <person name="Yoshida T."/>
            <person name="Shimamura S."/>
            <person name="Takaki Y."/>
            <person name="Nagai Y."/>
            <person name="Toyoda A."/>
            <person name="Suzuki Y."/>
            <person name="Arimoto A."/>
            <person name="Ishii H."/>
            <person name="Satoh N."/>
            <person name="Nishiyama T."/>
            <person name="Hasebe M."/>
            <person name="Maruyama T."/>
            <person name="Minagawa J."/>
            <person name="Obokata J."/>
            <person name="Shigenobu S."/>
        </authorList>
    </citation>
    <scope>NUCLEOTIDE SEQUENCE [LARGE SCALE GENOMIC DNA]</scope>
</reference>
<dbReference type="GO" id="GO:0051015">
    <property type="term" value="F:actin filament binding"/>
    <property type="evidence" value="ECO:0007669"/>
    <property type="project" value="InterPro"/>
</dbReference>
<keyword evidence="14" id="KW-1185">Reference proteome</keyword>
<dbReference type="FunFam" id="3.40.20.10:FF:000043">
    <property type="entry name" value="macrophage-capping protein-like isoform X2"/>
    <property type="match status" value="1"/>
</dbReference>
<comment type="caution">
    <text evidence="13">The sequence shown here is derived from an EMBL/GenBank/DDBJ whole genome shotgun (WGS) entry which is preliminary data.</text>
</comment>
<dbReference type="CDD" id="cd11292">
    <property type="entry name" value="gelsolin_S3_like"/>
    <property type="match status" value="1"/>
</dbReference>
<dbReference type="CDD" id="cd11290">
    <property type="entry name" value="gelsolin_S1_like"/>
    <property type="match status" value="1"/>
</dbReference>
<dbReference type="InterPro" id="IPR007123">
    <property type="entry name" value="Gelsolin-like_dom"/>
</dbReference>
<feature type="domain" description="Gelsolin-like" evidence="12">
    <location>
        <begin position="218"/>
        <end position="284"/>
    </location>
</feature>
<keyword evidence="8" id="KW-0206">Cytoskeleton</keyword>
<evidence type="ECO:0000256" key="3">
    <source>
        <dbReference type="ARBA" id="ARBA00022467"/>
    </source>
</evidence>
<keyword evidence="5" id="KW-0677">Repeat</keyword>
<evidence type="ECO:0000256" key="6">
    <source>
        <dbReference type="ARBA" id="ARBA00022837"/>
    </source>
</evidence>
<evidence type="ECO:0000256" key="11">
    <source>
        <dbReference type="ARBA" id="ARBA00083856"/>
    </source>
</evidence>
<evidence type="ECO:0000256" key="5">
    <source>
        <dbReference type="ARBA" id="ARBA00022737"/>
    </source>
</evidence>
<evidence type="ECO:0000256" key="8">
    <source>
        <dbReference type="ARBA" id="ARBA00023212"/>
    </source>
</evidence>
<gene>
    <name evidence="13" type="ORF">PoB_005982600</name>
</gene>
<evidence type="ECO:0000256" key="4">
    <source>
        <dbReference type="ARBA" id="ARBA00022490"/>
    </source>
</evidence>
<comment type="function">
    <text evidence="9">Calcium-regulated protein that binds to the plus (or barbed) ends of actin monomers or filaments, preventing monomer exchange (end-blocking or capping). Can promote the assembly of monomers into filaments (nucleation) as well as sever existing filaments.</text>
</comment>
<keyword evidence="7" id="KW-0009">Actin-binding</keyword>
<dbReference type="Proteomes" id="UP000735302">
    <property type="component" value="Unassembled WGS sequence"/>
</dbReference>
<dbReference type="PANTHER" id="PTHR11977:SF130">
    <property type="entry name" value="SEVERIN"/>
    <property type="match status" value="1"/>
</dbReference>
<dbReference type="PANTHER" id="PTHR11977">
    <property type="entry name" value="VILLIN"/>
    <property type="match status" value="1"/>
</dbReference>
<sequence>LALRWACAYLSLLREQADDNTERIQHYHQGSRKHNRQYFHTMAGLLKPKKYDWKDSNLALFGSDLERKVKKASAATEKAWEGAGKKVGIQIWRIEQFKVCHWPKEDYGKFYSGDSYIILYTYKEGTSEELKFDLHFWIGKESTQDEYGTAAYKTVELDTLLDDLPVQHREVEGHESERFLSYFKSITTMKGGAKTGFRHVEPEKYKPRLLHFCGQRRHVEVKEVPLSKSRINSGDVFILDLGNKIYQWNGSGSNKDERFKAAGYCQELESERCGRAQTEVLEESRVDQKHPFFTALVDDDEDDDESEFKAKDTTTETYRLSDASGKMNFKLESKGPITPAQLDSKDVFVIDTKKSVFVWIGKQTSKQEKKNAMQYAHDYLMKTDHPLVPVSCLPEGRENNDFKTAIAA</sequence>
<dbReference type="AlphaFoldDB" id="A0AAV4CK73"/>
<dbReference type="CDD" id="cd11289">
    <property type="entry name" value="gelsolin_S2_like"/>
    <property type="match status" value="1"/>
</dbReference>
<feature type="domain" description="Gelsolin-like" evidence="12">
    <location>
        <begin position="330"/>
        <end position="402"/>
    </location>
</feature>
<dbReference type="GO" id="GO:0008154">
    <property type="term" value="P:actin polymerization or depolymerization"/>
    <property type="evidence" value="ECO:0007669"/>
    <property type="project" value="TreeGrafter"/>
</dbReference>
<comment type="similarity">
    <text evidence="2">Belongs to the villin/gelsolin family.</text>
</comment>